<proteinExistence type="predicted"/>
<evidence type="ECO:0000256" key="1">
    <source>
        <dbReference type="SAM" id="Phobius"/>
    </source>
</evidence>
<dbReference type="RefSeq" id="WP_354601656.1">
    <property type="nucleotide sequence ID" value="NZ_JBEWZI010000014.1"/>
</dbReference>
<keyword evidence="1" id="KW-1133">Transmembrane helix</keyword>
<feature type="transmembrane region" description="Helical" evidence="1">
    <location>
        <begin position="122"/>
        <end position="143"/>
    </location>
</feature>
<reference evidence="3 4" key="1">
    <citation type="submission" date="2024-07" db="EMBL/GenBank/DDBJ databases">
        <title>Uliginosibacterium flavum JJ3220;KACC:17644.</title>
        <authorList>
            <person name="Kim M.K."/>
        </authorList>
    </citation>
    <scope>NUCLEOTIDE SEQUENCE [LARGE SCALE GENOMIC DNA]</scope>
    <source>
        <strain evidence="3 4">KACC:17644</strain>
    </source>
</reference>
<dbReference type="EMBL" id="JBEWZI010000014">
    <property type="protein sequence ID" value="MET7015194.1"/>
    <property type="molecule type" value="Genomic_DNA"/>
</dbReference>
<feature type="transmembrane region" description="Helical" evidence="1">
    <location>
        <begin position="235"/>
        <end position="257"/>
    </location>
</feature>
<gene>
    <name evidence="3" type="primary">ccsA</name>
    <name evidence="3" type="ORF">ABXR19_13445</name>
</gene>
<feature type="transmembrane region" description="Helical" evidence="1">
    <location>
        <begin position="30"/>
        <end position="47"/>
    </location>
</feature>
<feature type="transmembrane region" description="Helical" evidence="1">
    <location>
        <begin position="204"/>
        <end position="223"/>
    </location>
</feature>
<protein>
    <submittedName>
        <fullName evidence="3">Cytochrome c biogenesis protein CcsA</fullName>
    </submittedName>
</protein>
<dbReference type="InterPro" id="IPR052372">
    <property type="entry name" value="YpjD/HemX"/>
</dbReference>
<feature type="domain" description="Cytochrome c assembly protein" evidence="2">
    <location>
        <begin position="37"/>
        <end position="260"/>
    </location>
</feature>
<sequence length="265" mass="29151">MGNILLHLLPALLYATLAAACLQNNKNRRAWTSALLLSALLAHAWLLENILFNQGDLHFGLSTALSLTLWLAMAIYALEALVTPLNGLLKRASPIAAISCLLPLIITGHPQALVLTNWAFKAHIVVAMLAYSLFTLAVFHAIVLTAAEHELHQPQIGAEQDMPPLLTLDNILFRLITTAFVFLTLTVGSGLFFSEKIFNKPLMLNHKTVFGIASWLLFATLLVGRKTFGWRGKTATRWLLAGFIVLLLAYAGTRFVLEFLLGRSI</sequence>
<dbReference type="PANTHER" id="PTHR38034:SF1">
    <property type="entry name" value="INNER MEMBRANE PROTEIN YPJD"/>
    <property type="match status" value="1"/>
</dbReference>
<evidence type="ECO:0000259" key="2">
    <source>
        <dbReference type="Pfam" id="PF01578"/>
    </source>
</evidence>
<evidence type="ECO:0000313" key="4">
    <source>
        <dbReference type="Proteomes" id="UP001549691"/>
    </source>
</evidence>
<dbReference type="PANTHER" id="PTHR38034">
    <property type="entry name" value="INNER MEMBRANE PROTEIN YPJD"/>
    <property type="match status" value="1"/>
</dbReference>
<accession>A0ABV2TMR1</accession>
<dbReference type="InterPro" id="IPR002541">
    <property type="entry name" value="Cyt_c_assembly"/>
</dbReference>
<keyword evidence="4" id="KW-1185">Reference proteome</keyword>
<feature type="transmembrane region" description="Helical" evidence="1">
    <location>
        <begin position="59"/>
        <end position="82"/>
    </location>
</feature>
<dbReference type="Pfam" id="PF01578">
    <property type="entry name" value="Cytochrom_C_asm"/>
    <property type="match status" value="1"/>
</dbReference>
<feature type="transmembrane region" description="Helical" evidence="1">
    <location>
        <begin position="171"/>
        <end position="192"/>
    </location>
</feature>
<dbReference type="Proteomes" id="UP001549691">
    <property type="component" value="Unassembled WGS sequence"/>
</dbReference>
<evidence type="ECO:0000313" key="3">
    <source>
        <dbReference type="EMBL" id="MET7015194.1"/>
    </source>
</evidence>
<organism evidence="3 4">
    <name type="scientific">Uliginosibacterium flavum</name>
    <dbReference type="NCBI Taxonomy" id="1396831"/>
    <lineage>
        <taxon>Bacteria</taxon>
        <taxon>Pseudomonadati</taxon>
        <taxon>Pseudomonadota</taxon>
        <taxon>Betaproteobacteria</taxon>
        <taxon>Rhodocyclales</taxon>
        <taxon>Zoogloeaceae</taxon>
        <taxon>Uliginosibacterium</taxon>
    </lineage>
</organism>
<keyword evidence="1" id="KW-0812">Transmembrane</keyword>
<name>A0ABV2TMR1_9RHOO</name>
<feature type="transmembrane region" description="Helical" evidence="1">
    <location>
        <begin position="94"/>
        <end position="115"/>
    </location>
</feature>
<keyword evidence="1" id="KW-0472">Membrane</keyword>
<comment type="caution">
    <text evidence="3">The sequence shown here is derived from an EMBL/GenBank/DDBJ whole genome shotgun (WGS) entry which is preliminary data.</text>
</comment>